<evidence type="ECO:0000313" key="1">
    <source>
        <dbReference type="EMBL" id="KAI8547743.1"/>
    </source>
</evidence>
<dbReference type="EMBL" id="CM046394">
    <property type="protein sequence ID" value="KAI8547743.1"/>
    <property type="molecule type" value="Genomic_DNA"/>
</dbReference>
<name>A0ACC0N344_RHOML</name>
<gene>
    <name evidence="1" type="ORF">RHMOL_Rhmol07G0219500</name>
</gene>
<protein>
    <submittedName>
        <fullName evidence="1">Uncharacterized protein</fullName>
    </submittedName>
</protein>
<proteinExistence type="predicted"/>
<evidence type="ECO:0000313" key="2">
    <source>
        <dbReference type="Proteomes" id="UP001062846"/>
    </source>
</evidence>
<comment type="caution">
    <text evidence="1">The sequence shown here is derived from an EMBL/GenBank/DDBJ whole genome shotgun (WGS) entry which is preliminary data.</text>
</comment>
<keyword evidence="2" id="KW-1185">Reference proteome</keyword>
<accession>A0ACC0N344</accession>
<organism evidence="1 2">
    <name type="scientific">Rhododendron molle</name>
    <name type="common">Chinese azalea</name>
    <name type="synonym">Azalea mollis</name>
    <dbReference type="NCBI Taxonomy" id="49168"/>
    <lineage>
        <taxon>Eukaryota</taxon>
        <taxon>Viridiplantae</taxon>
        <taxon>Streptophyta</taxon>
        <taxon>Embryophyta</taxon>
        <taxon>Tracheophyta</taxon>
        <taxon>Spermatophyta</taxon>
        <taxon>Magnoliopsida</taxon>
        <taxon>eudicotyledons</taxon>
        <taxon>Gunneridae</taxon>
        <taxon>Pentapetalae</taxon>
        <taxon>asterids</taxon>
        <taxon>Ericales</taxon>
        <taxon>Ericaceae</taxon>
        <taxon>Ericoideae</taxon>
        <taxon>Rhodoreae</taxon>
        <taxon>Rhododendron</taxon>
    </lineage>
</organism>
<sequence>MWIPRNGERHGVLGRLIAVAIDEDNGSQYALKWAIDNLMSKGQTVVLVHVNVKTVVLVHVNPSVVLKFSHPLFIWDSSVMEDGVPCLLYPKTDNRNMFSPSNGLGNSNMGLGPTKPEFPPLTLLASLCAGQCQTSDGHGSPNGDLDPQTRELFLPFRCFCTRKDIHCLDIVLEGTDVVEALVEFVRHSAIEILVLGAHSKSGGFLRRFKATDIPSNVSKAVPGFCNVYVISTDGKISSTRSASRHAPTVSPLRNQIPYQAQIKSDSVTPLAPCISTRGAPKVPSERQLQTPLNNPDFIRILMPLEAPNVFRNVFTDI</sequence>
<reference evidence="1" key="1">
    <citation type="submission" date="2022-02" db="EMBL/GenBank/DDBJ databases">
        <title>Plant Genome Project.</title>
        <authorList>
            <person name="Zhang R.-G."/>
        </authorList>
    </citation>
    <scope>NUCLEOTIDE SEQUENCE</scope>
    <source>
        <strain evidence="1">AT1</strain>
    </source>
</reference>
<dbReference type="Proteomes" id="UP001062846">
    <property type="component" value="Chromosome 7"/>
</dbReference>